<organism evidence="6 7">
    <name type="scientific">Olivibacter domesticus</name>
    <name type="common">Pseudosphingobacterium domesticum</name>
    <dbReference type="NCBI Taxonomy" id="407022"/>
    <lineage>
        <taxon>Bacteria</taxon>
        <taxon>Pseudomonadati</taxon>
        <taxon>Bacteroidota</taxon>
        <taxon>Sphingobacteriia</taxon>
        <taxon>Sphingobacteriales</taxon>
        <taxon>Sphingobacteriaceae</taxon>
        <taxon>Olivibacter</taxon>
    </lineage>
</organism>
<feature type="binding site" evidence="4">
    <location>
        <position position="260"/>
    </location>
    <ligand>
        <name>substrate</name>
    </ligand>
</feature>
<dbReference type="InterPro" id="IPR052369">
    <property type="entry name" value="UG_Glycosaminoglycan_Hydrolase"/>
</dbReference>
<feature type="binding site" evidence="4">
    <location>
        <position position="272"/>
    </location>
    <ligand>
        <name>substrate</name>
    </ligand>
</feature>
<dbReference type="EMBL" id="FOAF01000002">
    <property type="protein sequence ID" value="SEL46518.1"/>
    <property type="molecule type" value="Genomic_DNA"/>
</dbReference>
<feature type="transmembrane region" description="Helical" evidence="5">
    <location>
        <begin position="26"/>
        <end position="43"/>
    </location>
</feature>
<keyword evidence="5" id="KW-0472">Membrane</keyword>
<proteinExistence type="inferred from homology"/>
<dbReference type="Proteomes" id="UP000199421">
    <property type="component" value="Unassembled WGS sequence"/>
</dbReference>
<dbReference type="Pfam" id="PF07470">
    <property type="entry name" value="Glyco_hydro_88"/>
    <property type="match status" value="1"/>
</dbReference>
<dbReference type="STRING" id="407022.SAMN05661044_02568"/>
<keyword evidence="1 6" id="KW-0378">Hydrolase</keyword>
<dbReference type="GO" id="GO:0052757">
    <property type="term" value="F:chondroitin hydrolase activity"/>
    <property type="evidence" value="ECO:0007669"/>
    <property type="project" value="TreeGrafter"/>
</dbReference>
<dbReference type="InterPro" id="IPR012341">
    <property type="entry name" value="6hp_glycosidase-like_sf"/>
</dbReference>
<evidence type="ECO:0000256" key="4">
    <source>
        <dbReference type="PIRSR" id="PIRSR610905-2"/>
    </source>
</evidence>
<protein>
    <submittedName>
        <fullName evidence="6">Glycosyl Hydrolase Family 88</fullName>
    </submittedName>
</protein>
<dbReference type="SUPFAM" id="SSF48208">
    <property type="entry name" value="Six-hairpin glycosidases"/>
    <property type="match status" value="1"/>
</dbReference>
<dbReference type="AlphaFoldDB" id="A0A1H7QFI4"/>
<feature type="active site" description="Nucleophile" evidence="3">
    <location>
        <position position="140"/>
    </location>
</feature>
<evidence type="ECO:0000313" key="6">
    <source>
        <dbReference type="EMBL" id="SEL46518.1"/>
    </source>
</evidence>
<accession>A0A1H7QFI4</accession>
<keyword evidence="7" id="KW-1185">Reference proteome</keyword>
<feature type="active site" description="Proton donor" evidence="3">
    <location>
        <position position="200"/>
    </location>
</feature>
<reference evidence="7" key="1">
    <citation type="submission" date="2016-10" db="EMBL/GenBank/DDBJ databases">
        <authorList>
            <person name="Varghese N."/>
            <person name="Submissions S."/>
        </authorList>
    </citation>
    <scope>NUCLEOTIDE SEQUENCE [LARGE SCALE GENOMIC DNA]</scope>
    <source>
        <strain evidence="7">DSM 18733</strain>
    </source>
</reference>
<dbReference type="PANTHER" id="PTHR36845:SF1">
    <property type="entry name" value="HYDROLASE, PUTATIVE (AFU_ORTHOLOGUE AFUA_7G05090)-RELATED"/>
    <property type="match status" value="1"/>
</dbReference>
<dbReference type="GO" id="GO:0000272">
    <property type="term" value="P:polysaccharide catabolic process"/>
    <property type="evidence" value="ECO:0007669"/>
    <property type="project" value="TreeGrafter"/>
</dbReference>
<evidence type="ECO:0000256" key="2">
    <source>
        <dbReference type="ARBA" id="ARBA00038358"/>
    </source>
</evidence>
<gene>
    <name evidence="6" type="ORF">SAMN05661044_02568</name>
</gene>
<keyword evidence="5" id="KW-0812">Transmembrane</keyword>
<dbReference type="InterPro" id="IPR011050">
    <property type="entry name" value="Pectin_lyase_fold/virulence"/>
</dbReference>
<comment type="similarity">
    <text evidence="2">Belongs to the glycosyl hydrolase 88 family.</text>
</comment>
<dbReference type="InterPro" id="IPR010905">
    <property type="entry name" value="Glyco_hydro_88"/>
</dbReference>
<feature type="binding site" evidence="4">
    <location>
        <position position="391"/>
    </location>
    <ligand>
        <name>substrate</name>
    </ligand>
</feature>
<evidence type="ECO:0000313" key="7">
    <source>
        <dbReference type="Proteomes" id="UP000199421"/>
    </source>
</evidence>
<keyword evidence="5" id="KW-1133">Transmembrane helix</keyword>
<evidence type="ECO:0000256" key="1">
    <source>
        <dbReference type="ARBA" id="ARBA00022801"/>
    </source>
</evidence>
<dbReference type="PANTHER" id="PTHR36845">
    <property type="entry name" value="HYDROLASE, PUTATIVE (AFU_ORTHOLOGUE AFUA_7G05090)-RELATED"/>
    <property type="match status" value="1"/>
</dbReference>
<feature type="binding site" evidence="4">
    <location>
        <position position="140"/>
    </location>
    <ligand>
        <name>substrate</name>
    </ligand>
</feature>
<feature type="binding site" evidence="4">
    <location>
        <position position="388"/>
    </location>
    <ligand>
        <name>substrate</name>
    </ligand>
</feature>
<dbReference type="SUPFAM" id="SSF51126">
    <property type="entry name" value="Pectin lyase-like"/>
    <property type="match status" value="1"/>
</dbReference>
<name>A0A1H7QFI4_OLID1</name>
<sequence>MNPAFINKSDSCRNGKDKKIHFHKKIFSIICIILFTCIQMSAAQSTFQEDNVWELAATQSKLMLSEINAVRNIDSSFVSPRSLNENDKLIAVKRSDWTSGFFPGVLWYLYAHTKDSTWEQAARKYTALIQDEQYNGKTHDMGFKIYCSVGNGYRLSSDTNYRKILIQAAKTLSTRFNPTVGCIRSWDHNSDKWDFPVIIDNMLNLELLFEATKLTGDSSFYKIAVSHANTTMKNHFRADYSTYHVIDYNPNTGAVRKRNTHQGYQDESTWSRGQAWALYGYTMCYRETGDLRYLNQADRVAKWLFNHPNMPADGVPYWDFNAPEIPNEPRDVSAATVIASALYELSTFSKEKELYLQRADKIINSLSQHYLARKGENKGFILLHSTGSKPSGTEVDKPLSYADYYFLEALQRRKKLNDGFVTSRYVKLSPAGELLYFADEKGNTIPDFSRVGYHQGRNEIPDVSVKITLYPSKEGKDPQQIQEAIDKVSAMRPDNKGFRGAILLKKGVYNIPGTIKINASGIVLKGEENGDRGTKLIASGKGKRSLIIASGKGVMQEELDSKQEITDDYVPVGAHSFSIASTKAFKEGDKIILLRPGTETWIRAIHMDKIVAREGTKQWKAAEYDLKFERTITKIEGNKVFLDNPILMAMDKRFGGGAIYHYSFDGRIKEVGIENILFESDYVGEEDEDHGWIAVSFDKIENAWIRNITAKYFGYAAVSLESGAKQISVLNSSCLDAKSIITGGRRYSFNNNGQLNLFMNLFATEGRHDYVTGARVLGPNVFYNCKAERTHADIGPHHRWAVGTLYDNITTDGEINVQDRGNWGSGHGWAGVTQIIWASTVKRAAVQNPWGAGKNYSIGLKGGKYEGRLSERPDGVWEGHNAEKLEIPSLYEAQVRSNK</sequence>
<dbReference type="InterPro" id="IPR008928">
    <property type="entry name" value="6-hairpin_glycosidase_sf"/>
</dbReference>
<dbReference type="OrthoDB" id="428577at2"/>
<evidence type="ECO:0000256" key="5">
    <source>
        <dbReference type="SAM" id="Phobius"/>
    </source>
</evidence>
<feature type="binding site" evidence="4">
    <location>
        <position position="200"/>
    </location>
    <ligand>
        <name>substrate</name>
    </ligand>
</feature>
<evidence type="ECO:0000256" key="3">
    <source>
        <dbReference type="PIRSR" id="PIRSR610905-1"/>
    </source>
</evidence>
<feature type="binding site" evidence="4">
    <location>
        <position position="276"/>
    </location>
    <ligand>
        <name>substrate</name>
    </ligand>
</feature>
<dbReference type="Gene3D" id="1.50.10.10">
    <property type="match status" value="1"/>
</dbReference>